<accession>A0AAV2SSI7</accession>
<comment type="caution">
    <text evidence="2">The sequence shown here is derived from an EMBL/GenBank/DDBJ whole genome shotgun (WGS) entry which is preliminary data.</text>
</comment>
<protein>
    <submittedName>
        <fullName evidence="2">Uncharacterized protein</fullName>
    </submittedName>
</protein>
<feature type="compositionally biased region" description="Polar residues" evidence="1">
    <location>
        <begin position="191"/>
        <end position="207"/>
    </location>
</feature>
<dbReference type="AlphaFoldDB" id="A0AAV2SSI7"/>
<evidence type="ECO:0000313" key="3">
    <source>
        <dbReference type="Proteomes" id="UP001497623"/>
    </source>
</evidence>
<feature type="compositionally biased region" description="Basic and acidic residues" evidence="1">
    <location>
        <begin position="235"/>
        <end position="248"/>
    </location>
</feature>
<feature type="compositionally biased region" description="Basic and acidic residues" evidence="1">
    <location>
        <begin position="288"/>
        <end position="303"/>
    </location>
</feature>
<evidence type="ECO:0000313" key="2">
    <source>
        <dbReference type="EMBL" id="CAL4237625.1"/>
    </source>
</evidence>
<evidence type="ECO:0000256" key="1">
    <source>
        <dbReference type="SAM" id="MobiDB-lite"/>
    </source>
</evidence>
<dbReference type="EMBL" id="CAXKWB010121958">
    <property type="protein sequence ID" value="CAL4237625.1"/>
    <property type="molecule type" value="Genomic_DNA"/>
</dbReference>
<sequence>MNVDKEQPDDLPLGEENNPPLPEQENEQGNNSSLEDTSDVEGNCETTSQCSDDGIEILSSIDTDAEIQKSDSDIKLVNQDLNQPVSSSEVPRSRSEGRGTFGESLSRAFKKVFHRSRSPSPKGAKREGSLKRKSSSRQLSGSSEEDTLKDLIINDDSLQESELEFPDNSSLMHQSATSDCLNLDVTDEVSNASNSLMPKSETFSALSDKTRKKKDCLLEEGNDEDNHHPSIYLSSEKDNSKKGDKHISDPTMLAKPYADPEFHSDMSDISDDEGSIPEPHGYNNSLHPECEEAHAHESVHGEEPSSPSSENKNLIDDSEETKSGRASPGLQRLRELGEKVKEMGAREMGARGGEAEEDGKSLQKVKPQTSSFRMGKIAQ</sequence>
<feature type="non-terminal residue" evidence="2">
    <location>
        <position position="379"/>
    </location>
</feature>
<organism evidence="2 3">
    <name type="scientific">Meganyctiphanes norvegica</name>
    <name type="common">Northern krill</name>
    <name type="synonym">Thysanopoda norvegica</name>
    <dbReference type="NCBI Taxonomy" id="48144"/>
    <lineage>
        <taxon>Eukaryota</taxon>
        <taxon>Metazoa</taxon>
        <taxon>Ecdysozoa</taxon>
        <taxon>Arthropoda</taxon>
        <taxon>Crustacea</taxon>
        <taxon>Multicrustacea</taxon>
        <taxon>Malacostraca</taxon>
        <taxon>Eumalacostraca</taxon>
        <taxon>Eucarida</taxon>
        <taxon>Euphausiacea</taxon>
        <taxon>Euphausiidae</taxon>
        <taxon>Meganyctiphanes</taxon>
    </lineage>
</organism>
<keyword evidence="3" id="KW-1185">Reference proteome</keyword>
<gene>
    <name evidence="2" type="ORF">MNOR_LOCUS40372</name>
</gene>
<feature type="region of interest" description="Disordered" evidence="1">
    <location>
        <begin position="1"/>
        <end position="175"/>
    </location>
</feature>
<feature type="region of interest" description="Disordered" evidence="1">
    <location>
        <begin position="191"/>
        <end position="379"/>
    </location>
</feature>
<proteinExistence type="predicted"/>
<reference evidence="2 3" key="1">
    <citation type="submission" date="2024-05" db="EMBL/GenBank/DDBJ databases">
        <authorList>
            <person name="Wallberg A."/>
        </authorList>
    </citation>
    <scope>NUCLEOTIDE SEQUENCE [LARGE SCALE GENOMIC DNA]</scope>
</reference>
<dbReference type="Proteomes" id="UP001497623">
    <property type="component" value="Unassembled WGS sequence"/>
</dbReference>
<feature type="compositionally biased region" description="Basic residues" evidence="1">
    <location>
        <begin position="108"/>
        <end position="117"/>
    </location>
</feature>
<feature type="compositionally biased region" description="Basic and acidic residues" evidence="1">
    <location>
        <begin position="332"/>
        <end position="349"/>
    </location>
</feature>
<name>A0AAV2SSI7_MEGNR</name>